<organism evidence="2 3">
    <name type="scientific">Dysgonomonas macrotermitis</name>
    <dbReference type="NCBI Taxonomy" id="1346286"/>
    <lineage>
        <taxon>Bacteria</taxon>
        <taxon>Pseudomonadati</taxon>
        <taxon>Bacteroidota</taxon>
        <taxon>Bacteroidia</taxon>
        <taxon>Bacteroidales</taxon>
        <taxon>Dysgonomonadaceae</taxon>
        <taxon>Dysgonomonas</taxon>
    </lineage>
</organism>
<evidence type="ECO:0000256" key="1">
    <source>
        <dbReference type="SAM" id="SignalP"/>
    </source>
</evidence>
<keyword evidence="1" id="KW-0732">Signal</keyword>
<proteinExistence type="predicted"/>
<feature type="chain" id="PRO_5009910753" description="YARHG domain-containing protein" evidence="1">
    <location>
        <begin position="20"/>
        <end position="364"/>
    </location>
</feature>
<dbReference type="RefSeq" id="WP_062182945.1">
    <property type="nucleotide sequence ID" value="NZ_BBXL01000019.1"/>
</dbReference>
<sequence length="364" mass="42515">MKILFFIPLHFIFTLVTLAQPKAFSIDIPENYTKKTNSLYAQIEYIDSRTFNEYLGFTRDGFGNENYRFMVENPSFDIQLKNIMKSIISDDKSGKRTLVFQLRRLYFSELNNRKLNEPRGFCHLRFNLYENKDGRYYPINSVDTIVKIKSLDPTKNLLSVTSSLIFSHIDKSMNTESDTTLFYSKTDIDNIALFEKSSINLYKAGKLKDGIYRNFAEFANQEPVGCIFANIRKDKDLILSFNATDINSGKEIRTDKTEIYAIVVDGVPYIANYECYNPLFKKDGEWQFVNNYTVDRCDFYETWGVVIKNMKRKKQSKFREAFSLNMESELSELNLDDPIPMNIDHLTGEFIPVPENASVYHYFK</sequence>
<dbReference type="OrthoDB" id="796315at2"/>
<evidence type="ECO:0008006" key="4">
    <source>
        <dbReference type="Google" id="ProtNLM"/>
    </source>
</evidence>
<name>A0A1M5HDT3_9BACT</name>
<protein>
    <recommendedName>
        <fullName evidence="4">YARHG domain-containing protein</fullName>
    </recommendedName>
</protein>
<feature type="signal peptide" evidence="1">
    <location>
        <begin position="1"/>
        <end position="19"/>
    </location>
</feature>
<evidence type="ECO:0000313" key="2">
    <source>
        <dbReference type="EMBL" id="SHG13972.1"/>
    </source>
</evidence>
<dbReference type="EMBL" id="FQUC01000016">
    <property type="protein sequence ID" value="SHG13972.1"/>
    <property type="molecule type" value="Genomic_DNA"/>
</dbReference>
<gene>
    <name evidence="2" type="ORF">SAMN05444362_11632</name>
</gene>
<evidence type="ECO:0000313" key="3">
    <source>
        <dbReference type="Proteomes" id="UP000184480"/>
    </source>
</evidence>
<reference evidence="3" key="1">
    <citation type="submission" date="2016-11" db="EMBL/GenBank/DDBJ databases">
        <authorList>
            <person name="Varghese N."/>
            <person name="Submissions S."/>
        </authorList>
    </citation>
    <scope>NUCLEOTIDE SEQUENCE [LARGE SCALE GENOMIC DNA]</scope>
    <source>
        <strain evidence="3">DSM 27370</strain>
    </source>
</reference>
<dbReference type="STRING" id="1346286.SAMN05444362_11632"/>
<keyword evidence="3" id="KW-1185">Reference proteome</keyword>
<dbReference type="AlphaFoldDB" id="A0A1M5HDT3"/>
<accession>A0A1M5HDT3</accession>
<dbReference type="Proteomes" id="UP000184480">
    <property type="component" value="Unassembled WGS sequence"/>
</dbReference>